<feature type="region of interest" description="Disordered" evidence="1">
    <location>
        <begin position="278"/>
        <end position="316"/>
    </location>
</feature>
<dbReference type="Proteomes" id="UP000311919">
    <property type="component" value="Unassembled WGS sequence"/>
</dbReference>
<proteinExistence type="predicted"/>
<keyword evidence="4" id="KW-1185">Reference proteome</keyword>
<comment type="caution">
    <text evidence="3">The sequence shown here is derived from an EMBL/GenBank/DDBJ whole genome shotgun (WGS) entry which is preliminary data.</text>
</comment>
<reference evidence="3 4" key="1">
    <citation type="submission" date="2019-03" db="EMBL/GenBank/DDBJ databases">
        <title>An improved genome assembly of the fluke Schistosoma japonicum.</title>
        <authorList>
            <person name="Hu W."/>
            <person name="Luo F."/>
            <person name="Yin M."/>
            <person name="Mo X."/>
            <person name="Sun C."/>
            <person name="Wu Q."/>
            <person name="Zhu B."/>
            <person name="Xiang M."/>
            <person name="Wang J."/>
            <person name="Wang Y."/>
            <person name="Zhang T."/>
            <person name="Xu B."/>
            <person name="Zheng H."/>
            <person name="Feng Z."/>
        </authorList>
    </citation>
    <scope>NUCLEOTIDE SEQUENCE [LARGE SCALE GENOMIC DNA]</scope>
    <source>
        <strain evidence="3">HuSjv2</strain>
        <tissue evidence="3">Worms</tissue>
    </source>
</reference>
<organism evidence="3 4">
    <name type="scientific">Schistosoma japonicum</name>
    <name type="common">Blood fluke</name>
    <dbReference type="NCBI Taxonomy" id="6182"/>
    <lineage>
        <taxon>Eukaryota</taxon>
        <taxon>Metazoa</taxon>
        <taxon>Spiralia</taxon>
        <taxon>Lophotrochozoa</taxon>
        <taxon>Platyhelminthes</taxon>
        <taxon>Trematoda</taxon>
        <taxon>Digenea</taxon>
        <taxon>Strigeidida</taxon>
        <taxon>Schistosomatoidea</taxon>
        <taxon>Schistosomatidae</taxon>
        <taxon>Schistosoma</taxon>
    </lineage>
</organism>
<protein>
    <recommendedName>
        <fullName evidence="2">Trematode PH-like domain-containing protein</fullName>
    </recommendedName>
</protein>
<evidence type="ECO:0000256" key="1">
    <source>
        <dbReference type="SAM" id="MobiDB-lite"/>
    </source>
</evidence>
<feature type="compositionally biased region" description="Low complexity" evidence="1">
    <location>
        <begin position="278"/>
        <end position="293"/>
    </location>
</feature>
<dbReference type="Pfam" id="PF25356">
    <property type="entry name" value="PH_trem"/>
    <property type="match status" value="1"/>
</dbReference>
<dbReference type="EMBL" id="SKCS01000015">
    <property type="protein sequence ID" value="TNN21030.1"/>
    <property type="molecule type" value="Genomic_DNA"/>
</dbReference>
<evidence type="ECO:0000313" key="4">
    <source>
        <dbReference type="Proteomes" id="UP000311919"/>
    </source>
</evidence>
<accession>A0A4Z2DXP6</accession>
<dbReference type="AlphaFoldDB" id="A0A4Z2DXP6"/>
<gene>
    <name evidence="3" type="ORF">EWB00_001414</name>
</gene>
<feature type="domain" description="Trematode PH-like" evidence="2">
    <location>
        <begin position="15"/>
        <end position="142"/>
    </location>
</feature>
<evidence type="ECO:0000313" key="3">
    <source>
        <dbReference type="EMBL" id="TNN21030.1"/>
    </source>
</evidence>
<dbReference type="InterPro" id="IPR057376">
    <property type="entry name" value="PH_trem"/>
</dbReference>
<evidence type="ECO:0000259" key="2">
    <source>
        <dbReference type="Pfam" id="PF25356"/>
    </source>
</evidence>
<sequence length="437" mass="50759">MPSTHRMKSCGRRKRLRYFESTVDLIARKIITSNEEFNHNQVHTLLLSLKSRKSLCHSKLRCEPDGIRLKRTSKLSAPPPRKFYSYKDIERYYVFDNDPTILILGCVDHEQNTRYYDFFKLPESHYKDITTLINKARSHSDYILNEDDTTLPTPGVYSSHSSLNISSEQLQKDDQLIDGNINLTQNKSNINHIDLTCNNQDDDTNNNNTNNTNPKLEINDMEQNSNSSLDEDVPDKDDVVIHDHYVNHDNFKEVQSEYSSYQPSINVVETMNCLNASPTVTSSLSSPTKSLVTNSLQPKLMHSNENDNDDDDKEEKNSLKLKFNELKVKDKTFAKLTENINVNDLSAMDFRYVTTHPEHGNYIVDNGDVYIFIAHYKQPENIKNLRNYNDDYYIHDDGNDNHNDDDDDNYNNEPQFLAKLHKKDYNTADKSFSLRYI</sequence>
<feature type="region of interest" description="Disordered" evidence="1">
    <location>
        <begin position="197"/>
        <end position="233"/>
    </location>
</feature>
<name>A0A4Z2DXP6_SCHJA</name>
<dbReference type="OrthoDB" id="6237549at2759"/>